<dbReference type="InterPro" id="IPR041667">
    <property type="entry name" value="Cupin_8"/>
</dbReference>
<gene>
    <name evidence="3" type="ORF">PCOR1329_LOCUS55155</name>
</gene>
<evidence type="ECO:0000313" key="4">
    <source>
        <dbReference type="Proteomes" id="UP001189429"/>
    </source>
</evidence>
<dbReference type="EMBL" id="CAUYUJ010016755">
    <property type="protein sequence ID" value="CAK0868512.1"/>
    <property type="molecule type" value="Genomic_DNA"/>
</dbReference>
<organism evidence="3 4">
    <name type="scientific">Prorocentrum cordatum</name>
    <dbReference type="NCBI Taxonomy" id="2364126"/>
    <lineage>
        <taxon>Eukaryota</taxon>
        <taxon>Sar</taxon>
        <taxon>Alveolata</taxon>
        <taxon>Dinophyceae</taxon>
        <taxon>Prorocentrales</taxon>
        <taxon>Prorocentraceae</taxon>
        <taxon>Prorocentrum</taxon>
    </lineage>
</organism>
<evidence type="ECO:0000256" key="1">
    <source>
        <dbReference type="SAM" id="MobiDB-lite"/>
    </source>
</evidence>
<dbReference type="Pfam" id="PF13621">
    <property type="entry name" value="Cupin_8"/>
    <property type="match status" value="1"/>
</dbReference>
<evidence type="ECO:0000259" key="2">
    <source>
        <dbReference type="PROSITE" id="PS50222"/>
    </source>
</evidence>
<dbReference type="PROSITE" id="PS50222">
    <property type="entry name" value="EF_HAND_2"/>
    <property type="match status" value="1"/>
</dbReference>
<name>A0ABN9V6J2_9DINO</name>
<dbReference type="SUPFAM" id="SSF51197">
    <property type="entry name" value="Clavaminate synthase-like"/>
    <property type="match status" value="1"/>
</dbReference>
<reference evidence="3" key="1">
    <citation type="submission" date="2023-10" db="EMBL/GenBank/DDBJ databases">
        <authorList>
            <person name="Chen Y."/>
            <person name="Shah S."/>
            <person name="Dougan E. K."/>
            <person name="Thang M."/>
            <person name="Chan C."/>
        </authorList>
    </citation>
    <scope>NUCLEOTIDE SEQUENCE [LARGE SCALE GENOMIC DNA]</scope>
</reference>
<feature type="compositionally biased region" description="Gly residues" evidence="1">
    <location>
        <begin position="16"/>
        <end position="27"/>
    </location>
</feature>
<sequence>QAAAGAPPARRVRHGAGPGLRVAGGPGRPRVALAAARDQLKAALFGRLDADGDGRLLKEELRRFAQGTGFDGDEADWTEEYGDLCESLGRRPSEGLDATAFSELVDDEDCYCDDAELQGILDVLPAAGGSPAPVASPAVALGAKRPVGLDYFRGERAAGLYETELRPWDPAEGTRSRSPRLGSHAGFQGCPSTASGEEAVMFLYEQARDGIFGSYSQQAEEVCSRILAAVGDPSAVGWFETRLDENALGEEELARAVLAPAGWTVAQATIPQGYMEHIVTVGRGVEATLGAGDSIVNALHRDVSKCRRLCDTLLIGVVGRKRVIFFAPDEFDVDVSFPRKPDFSSHNLRDMTGMTEHEAWARLEGLAQRDDVIGGVLTLEPGMILYVPHGWWHAVKPIDAFTLITGPSALSECAPMEKS</sequence>
<dbReference type="Proteomes" id="UP001189429">
    <property type="component" value="Unassembled WGS sequence"/>
</dbReference>
<feature type="domain" description="EF-hand" evidence="2">
    <location>
        <begin position="36"/>
        <end position="71"/>
    </location>
</feature>
<proteinExistence type="predicted"/>
<feature type="non-terminal residue" evidence="3">
    <location>
        <position position="1"/>
    </location>
</feature>
<feature type="region of interest" description="Disordered" evidence="1">
    <location>
        <begin position="1"/>
        <end position="27"/>
    </location>
</feature>
<protein>
    <recommendedName>
        <fullName evidence="2">EF-hand domain-containing protein</fullName>
    </recommendedName>
</protein>
<evidence type="ECO:0000313" key="3">
    <source>
        <dbReference type="EMBL" id="CAK0868512.1"/>
    </source>
</evidence>
<dbReference type="InterPro" id="IPR002048">
    <property type="entry name" value="EF_hand_dom"/>
</dbReference>
<accession>A0ABN9V6J2</accession>
<dbReference type="Gene3D" id="2.60.120.650">
    <property type="entry name" value="Cupin"/>
    <property type="match status" value="1"/>
</dbReference>
<keyword evidence="4" id="KW-1185">Reference proteome</keyword>
<comment type="caution">
    <text evidence="3">The sequence shown here is derived from an EMBL/GenBank/DDBJ whole genome shotgun (WGS) entry which is preliminary data.</text>
</comment>